<dbReference type="AlphaFoldDB" id="A0AA92U0Z8"/>
<dbReference type="EMBL" id="QSAQ01000043">
    <property type="protein sequence ID" value="RGW64968.1"/>
    <property type="molecule type" value="Genomic_DNA"/>
</dbReference>
<name>A0AA92U0Z8_9BACT</name>
<sequence>MTIDTTNLCSHLQKKLFEPEGVYYPIWQAMQNDEELTAVVRSRQLHIYRNGKKILILAGKAQPKIIREDKLNELIKI</sequence>
<gene>
    <name evidence="1" type="ORF">DWV60_13920</name>
</gene>
<dbReference type="RefSeq" id="WP_118141478.1">
    <property type="nucleotide sequence ID" value="NZ_CP134813.1"/>
</dbReference>
<comment type="caution">
    <text evidence="1">The sequence shown here is derived from an EMBL/GenBank/DDBJ whole genome shotgun (WGS) entry which is preliminary data.</text>
</comment>
<organism evidence="1 2">
    <name type="scientific">Segatella copri</name>
    <dbReference type="NCBI Taxonomy" id="165179"/>
    <lineage>
        <taxon>Bacteria</taxon>
        <taxon>Pseudomonadati</taxon>
        <taxon>Bacteroidota</taxon>
        <taxon>Bacteroidia</taxon>
        <taxon>Bacteroidales</taxon>
        <taxon>Prevotellaceae</taxon>
        <taxon>Segatella</taxon>
    </lineage>
</organism>
<proteinExistence type="predicted"/>
<evidence type="ECO:0000313" key="2">
    <source>
        <dbReference type="Proteomes" id="UP000286077"/>
    </source>
</evidence>
<dbReference type="Proteomes" id="UP000286077">
    <property type="component" value="Unassembled WGS sequence"/>
</dbReference>
<evidence type="ECO:0000313" key="1">
    <source>
        <dbReference type="EMBL" id="RGW64968.1"/>
    </source>
</evidence>
<protein>
    <submittedName>
        <fullName evidence="1">Uncharacterized protein</fullName>
    </submittedName>
</protein>
<accession>A0AA92U0Z8</accession>
<reference evidence="1 2" key="1">
    <citation type="submission" date="2018-08" db="EMBL/GenBank/DDBJ databases">
        <title>A genome reference for cultivated species of the human gut microbiota.</title>
        <authorList>
            <person name="Zou Y."/>
            <person name="Xue W."/>
            <person name="Luo G."/>
        </authorList>
    </citation>
    <scope>NUCLEOTIDE SEQUENCE [LARGE SCALE GENOMIC DNA]</scope>
    <source>
        <strain evidence="1 2">AF11-14</strain>
    </source>
</reference>